<dbReference type="InterPro" id="IPR025398">
    <property type="entry name" value="DUF4371"/>
</dbReference>
<name>A0A671V7R0_SPAAU</name>
<dbReference type="SMART" id="SM00597">
    <property type="entry name" value="ZnF_TTF"/>
    <property type="match status" value="1"/>
</dbReference>
<dbReference type="Pfam" id="PF05699">
    <property type="entry name" value="Dimer_Tnp_hAT"/>
    <property type="match status" value="1"/>
</dbReference>
<dbReference type="AlphaFoldDB" id="A0A671V7R0"/>
<accession>A0A671V7R0</accession>
<sequence length="781" mass="88485">MARKMMKQSTLMSYFKRPRLEEDDTPLPPTEPGFTDSACNTVRPPSLVACSPPPVLSPGQPDVALPTDLSAIEEPPSQPHLKEFPCTVKNGKSRCFSSKWYGEFSWLEYSVKTNSLFCKMCRHFAGGADGPFVREGFVDWKHLRQACEKHQQSKPHSLSLEKFQNYRANQSSGRGNVLNQMNRDAMDYLFIERNRDHLKVVLDIVLLCAKQDIPLRGHREDADALNRGNFLELFKFMCKYDPQIQSRLEQLPRNGTLMSPDVQNELLESAASLLLRKIKAEIREPGTYYALMADEYKDESKRELVAVCVRYINGGKIKERAIGFVDTNDMSAVAIAEKILEVIEPLQLDPSLCVGFSFDGASVMSGNKGGVHVILKQTFPQAVYVQCNSHRLNLVLCATSKVSGHVSAFFDTVNNIHSFMTGSSRHARFVEVQKELHPDRPFLELQRSVDTRWSSKSGAVSKILTLLDVILEVLAEYSESSGQTQAEAQSLLLQIQTKKFVFLLVTFGKLFQTSDFAIWGLQSPTLCVTECIDLIEGLKENFAQFRHDSKCGYEAVMKLTEELMSKYDIMSWDITSGNRKRRLPARLTESVVTTSLGKATSVKNDDDLRHLWNDILDRELTELNTRFQEDQYGIMRTAATFLPHSKTFAQTESMRTTCDHYHISVEDAELTVFIEQLRRKVANGLEFPSLMEVLDICAPDIFPNLSKLLRAIITLPMTSCSVERLFSTAGRIKTHLRASMSTTRLNNLSILSFEKELCDTLDYDEIISIFNARPRRLRLVL</sequence>
<feature type="domain" description="TTF-type" evidence="2">
    <location>
        <begin position="92"/>
        <end position="171"/>
    </location>
</feature>
<dbReference type="GO" id="GO:0046983">
    <property type="term" value="F:protein dimerization activity"/>
    <property type="evidence" value="ECO:0007669"/>
    <property type="project" value="InterPro"/>
</dbReference>
<dbReference type="InterPro" id="IPR006580">
    <property type="entry name" value="Znf_TTF"/>
</dbReference>
<evidence type="ECO:0000313" key="3">
    <source>
        <dbReference type="Ensembl" id="ENSSAUP00010022355.1"/>
    </source>
</evidence>
<feature type="region of interest" description="Disordered" evidence="1">
    <location>
        <begin position="1"/>
        <end position="38"/>
    </location>
</feature>
<reference evidence="3" key="2">
    <citation type="submission" date="2025-08" db="UniProtKB">
        <authorList>
            <consortium name="Ensembl"/>
        </authorList>
    </citation>
    <scope>IDENTIFICATION</scope>
</reference>
<evidence type="ECO:0000256" key="1">
    <source>
        <dbReference type="SAM" id="MobiDB-lite"/>
    </source>
</evidence>
<protein>
    <recommendedName>
        <fullName evidence="2">TTF-type domain-containing protein</fullName>
    </recommendedName>
</protein>
<dbReference type="PANTHER" id="PTHR45749">
    <property type="match status" value="1"/>
</dbReference>
<keyword evidence="4" id="KW-1185">Reference proteome</keyword>
<dbReference type="GeneTree" id="ENSGT00940000164001"/>
<dbReference type="PANTHER" id="PTHR45749:SF37">
    <property type="entry name" value="OS05G0311600 PROTEIN"/>
    <property type="match status" value="1"/>
</dbReference>
<dbReference type="OMA" id="CTDERIC"/>
<dbReference type="InParanoid" id="A0A671V7R0"/>
<dbReference type="Pfam" id="PF14291">
    <property type="entry name" value="DUF4371"/>
    <property type="match status" value="1"/>
</dbReference>
<proteinExistence type="predicted"/>
<dbReference type="InterPro" id="IPR012337">
    <property type="entry name" value="RNaseH-like_sf"/>
</dbReference>
<evidence type="ECO:0000313" key="4">
    <source>
        <dbReference type="Proteomes" id="UP000472265"/>
    </source>
</evidence>
<dbReference type="InterPro" id="IPR008906">
    <property type="entry name" value="HATC_C_dom"/>
</dbReference>
<organism evidence="3 4">
    <name type="scientific">Sparus aurata</name>
    <name type="common">Gilthead sea bream</name>
    <dbReference type="NCBI Taxonomy" id="8175"/>
    <lineage>
        <taxon>Eukaryota</taxon>
        <taxon>Metazoa</taxon>
        <taxon>Chordata</taxon>
        <taxon>Craniata</taxon>
        <taxon>Vertebrata</taxon>
        <taxon>Euteleostomi</taxon>
        <taxon>Actinopterygii</taxon>
        <taxon>Neopterygii</taxon>
        <taxon>Teleostei</taxon>
        <taxon>Neoteleostei</taxon>
        <taxon>Acanthomorphata</taxon>
        <taxon>Eupercaria</taxon>
        <taxon>Spariformes</taxon>
        <taxon>Sparidae</taxon>
        <taxon>Sparus</taxon>
    </lineage>
</organism>
<reference evidence="3" key="1">
    <citation type="submission" date="2021-04" db="EMBL/GenBank/DDBJ databases">
        <authorList>
            <consortium name="Wellcome Sanger Institute Data Sharing"/>
        </authorList>
    </citation>
    <scope>NUCLEOTIDE SEQUENCE [LARGE SCALE GENOMIC DNA]</scope>
</reference>
<dbReference type="SUPFAM" id="SSF53098">
    <property type="entry name" value="Ribonuclease H-like"/>
    <property type="match status" value="1"/>
</dbReference>
<dbReference type="Proteomes" id="UP000472265">
    <property type="component" value="Chromosome 12"/>
</dbReference>
<reference evidence="3" key="3">
    <citation type="submission" date="2025-09" db="UniProtKB">
        <authorList>
            <consortium name="Ensembl"/>
        </authorList>
    </citation>
    <scope>IDENTIFICATION</scope>
</reference>
<evidence type="ECO:0000259" key="2">
    <source>
        <dbReference type="SMART" id="SM00597"/>
    </source>
</evidence>
<dbReference type="Ensembl" id="ENSSAUT00010023607.1">
    <property type="protein sequence ID" value="ENSSAUP00010022355.1"/>
    <property type="gene ID" value="ENSSAUG00010009858.1"/>
</dbReference>